<dbReference type="InterPro" id="IPR036420">
    <property type="entry name" value="BRCT_dom_sf"/>
</dbReference>
<feature type="region of interest" description="Disordered" evidence="4">
    <location>
        <begin position="154"/>
        <end position="224"/>
    </location>
</feature>
<dbReference type="Proteomes" id="UP000541444">
    <property type="component" value="Unassembled WGS sequence"/>
</dbReference>
<feature type="region of interest" description="Disordered" evidence="4">
    <location>
        <begin position="365"/>
        <end position="394"/>
    </location>
</feature>
<evidence type="ECO:0000313" key="6">
    <source>
        <dbReference type="EMBL" id="KAF6169214.1"/>
    </source>
</evidence>
<evidence type="ECO:0000313" key="7">
    <source>
        <dbReference type="Proteomes" id="UP000541444"/>
    </source>
</evidence>
<keyword evidence="3" id="KW-0539">Nucleus</keyword>
<dbReference type="PROSITE" id="PS50172">
    <property type="entry name" value="BRCT"/>
    <property type="match status" value="1"/>
</dbReference>
<protein>
    <recommendedName>
        <fullName evidence="5">BRCT domain-containing protein</fullName>
    </recommendedName>
</protein>
<accession>A0A7J7NQH2</accession>
<feature type="region of interest" description="Disordered" evidence="4">
    <location>
        <begin position="1"/>
        <end position="40"/>
    </location>
</feature>
<dbReference type="PANTHER" id="PTHR23196">
    <property type="entry name" value="PAX TRANSCRIPTION ACTIVATION DOMAIN INTERACTING PROTEIN"/>
    <property type="match status" value="1"/>
</dbReference>
<comment type="caution">
    <text evidence="6">The sequence shown here is derived from an EMBL/GenBank/DDBJ whole genome shotgun (WGS) entry which is preliminary data.</text>
</comment>
<feature type="domain" description="BRCT" evidence="5">
    <location>
        <begin position="808"/>
        <end position="897"/>
    </location>
</feature>
<evidence type="ECO:0000256" key="3">
    <source>
        <dbReference type="ARBA" id="ARBA00023242"/>
    </source>
</evidence>
<feature type="compositionally biased region" description="Basic residues" evidence="4">
    <location>
        <begin position="533"/>
        <end position="544"/>
    </location>
</feature>
<feature type="compositionally biased region" description="Basic and acidic residues" evidence="4">
    <location>
        <begin position="365"/>
        <end position="379"/>
    </location>
</feature>
<dbReference type="InterPro" id="IPR001357">
    <property type="entry name" value="BRCT_dom"/>
</dbReference>
<evidence type="ECO:0000256" key="4">
    <source>
        <dbReference type="SAM" id="MobiDB-lite"/>
    </source>
</evidence>
<name>A0A7J7NQH2_9MAGN</name>
<organism evidence="6 7">
    <name type="scientific">Kingdonia uniflora</name>
    <dbReference type="NCBI Taxonomy" id="39325"/>
    <lineage>
        <taxon>Eukaryota</taxon>
        <taxon>Viridiplantae</taxon>
        <taxon>Streptophyta</taxon>
        <taxon>Embryophyta</taxon>
        <taxon>Tracheophyta</taxon>
        <taxon>Spermatophyta</taxon>
        <taxon>Magnoliopsida</taxon>
        <taxon>Ranunculales</taxon>
        <taxon>Circaeasteraceae</taxon>
        <taxon>Kingdonia</taxon>
    </lineage>
</organism>
<feature type="region of interest" description="Disordered" evidence="4">
    <location>
        <begin position="533"/>
        <end position="571"/>
    </location>
</feature>
<comment type="subcellular location">
    <subcellularLocation>
        <location evidence="1">Nucleus</location>
    </subcellularLocation>
</comment>
<dbReference type="CDD" id="cd17744">
    <property type="entry name" value="BRCT_MDC1_rpt1"/>
    <property type="match status" value="1"/>
</dbReference>
<sequence length="998" mass="110719">MLSLNPNNPSNPSNASCSDAETQSPPSSPSSCGEEINHLHTTTDDQFETLMLNHDEETQVIDDQGCDETQLLSDGEGSDRTQVLSDCEEDDDNGCCSVSGPPKLFEFENMWLEVSGFDEKVKELWDSCDYVGRPESLWASTCGTARCKTPEKIHDGSGSVSDNNHSGIKYHRKDNGIVGTKDPVKEFSDEPEGEGDNLKLRRLVNKEEPTMSNGSTSDNDSSEAEVLPELLACNQTFAGLSYVGSQEPGEFSQANALVIVDKLLCVSDVVVTPEVHCGINIGGNLPPVSKMKGAQSLAKVIGCKSPVREVHFDWVDGYEDEGGGVLFSKVKHTFARSRDCRQRSCSKHQKPQHLNFRKDGIIADNSTEKEEKSNLKEETSNLCEQRAGLSHSESGIKQNEKEVKNFIMKTQNDFVKKSDEQPSAEISERVFETTGACMNFPDMYDIGYDTQMAAEAMDALFCSTPASDVNQVGQNVSMGASGEKAKERVCSKLASLGKRFPSSDLRDIVRLPKRTKISDTRLRDEFDISSCRHSKKNSRVKKLKPVSEAREKKLNSKPGDKVHSGSSGKENTQIRVECQTFTSIACRTRHSKGVITQKGRNLSNVSTEEISDLKVLSIPGGKRRGGGLHVNPPTRSAAKGKSSKLFFCPTSEVTNEANFQEPTGLQHKEVATTSYDRGRRARRNMLGCLYELGSLDKLFITADGKEDNGHLIPRRKRSKLVKKDLNTRRNVVNELDRLLERKVEPSVIACHSPIRNTTPISASSPVCVRNGYQTRSCKKERVKSSLMREITRLDIVAAEPLTGLKELRRRRDMTSIRVLFSHHLDEEIAKQQKKISVRLGVSVASCISEATHFVTDNFARTRNMLEAIALGKPVVTHLWLESCGQASCFIDENNYILRDSKKEKEIGFSMPVSLARACRRPLLEGKQILITANVKPTRELIAGLVKAVHGQVCVVLALFHHVAKYLLAEVKHISECFVNLFICILHWHWRGNFVGIGE</sequence>
<gene>
    <name evidence="6" type="ORF">GIB67_013644</name>
</gene>
<dbReference type="PANTHER" id="PTHR23196:SF1">
    <property type="entry name" value="PAX-INTERACTING PROTEIN 1"/>
    <property type="match status" value="1"/>
</dbReference>
<dbReference type="GO" id="GO:0006974">
    <property type="term" value="P:DNA damage response"/>
    <property type="evidence" value="ECO:0007669"/>
    <property type="project" value="UniProtKB-KW"/>
</dbReference>
<reference evidence="6 7" key="1">
    <citation type="journal article" date="2020" name="IScience">
        <title>Genome Sequencing of the Endangered Kingdonia uniflora (Circaeasteraceae, Ranunculales) Reveals Potential Mechanisms of Evolutionary Specialization.</title>
        <authorList>
            <person name="Sun Y."/>
            <person name="Deng T."/>
            <person name="Zhang A."/>
            <person name="Moore M.J."/>
            <person name="Landis J.B."/>
            <person name="Lin N."/>
            <person name="Zhang H."/>
            <person name="Zhang X."/>
            <person name="Huang J."/>
            <person name="Zhang X."/>
            <person name="Sun H."/>
            <person name="Wang H."/>
        </authorList>
    </citation>
    <scope>NUCLEOTIDE SEQUENCE [LARGE SCALE GENOMIC DNA]</scope>
    <source>
        <strain evidence="6">TB1705</strain>
        <tissue evidence="6">Leaf</tissue>
    </source>
</reference>
<evidence type="ECO:0000256" key="1">
    <source>
        <dbReference type="ARBA" id="ARBA00004123"/>
    </source>
</evidence>
<dbReference type="InterPro" id="IPR051579">
    <property type="entry name" value="DDR_Transcriptional_Reg"/>
</dbReference>
<evidence type="ECO:0000259" key="5">
    <source>
        <dbReference type="PROSITE" id="PS50172"/>
    </source>
</evidence>
<dbReference type="Pfam" id="PF16770">
    <property type="entry name" value="RTT107_BRCT_5"/>
    <property type="match status" value="1"/>
</dbReference>
<feature type="compositionally biased region" description="Polar residues" evidence="4">
    <location>
        <begin position="210"/>
        <end position="219"/>
    </location>
</feature>
<dbReference type="Gene3D" id="3.40.50.10190">
    <property type="entry name" value="BRCT domain"/>
    <property type="match status" value="1"/>
</dbReference>
<keyword evidence="7" id="KW-1185">Reference proteome</keyword>
<dbReference type="AlphaFoldDB" id="A0A7J7NQH2"/>
<feature type="compositionally biased region" description="Basic and acidic residues" evidence="4">
    <location>
        <begin position="196"/>
        <end position="209"/>
    </location>
</feature>
<feature type="compositionally biased region" description="Low complexity" evidence="4">
    <location>
        <begin position="1"/>
        <end position="14"/>
    </location>
</feature>
<dbReference type="SMART" id="SM00292">
    <property type="entry name" value="BRCT"/>
    <property type="match status" value="1"/>
</dbReference>
<dbReference type="EMBL" id="JACGCM010000669">
    <property type="protein sequence ID" value="KAF6169214.1"/>
    <property type="molecule type" value="Genomic_DNA"/>
</dbReference>
<keyword evidence="2" id="KW-0227">DNA damage</keyword>
<dbReference type="SUPFAM" id="SSF52113">
    <property type="entry name" value="BRCT domain"/>
    <property type="match status" value="1"/>
</dbReference>
<dbReference type="GO" id="GO:0005634">
    <property type="term" value="C:nucleus"/>
    <property type="evidence" value="ECO:0007669"/>
    <property type="project" value="UniProtKB-SubCell"/>
</dbReference>
<feature type="compositionally biased region" description="Basic and acidic residues" evidence="4">
    <location>
        <begin position="545"/>
        <end position="563"/>
    </location>
</feature>
<dbReference type="OrthoDB" id="342264at2759"/>
<evidence type="ECO:0000256" key="2">
    <source>
        <dbReference type="ARBA" id="ARBA00022763"/>
    </source>
</evidence>
<proteinExistence type="predicted"/>